<dbReference type="EMBL" id="LT906467">
    <property type="protein sequence ID" value="SNV55019.1"/>
    <property type="molecule type" value="Genomic_DNA"/>
</dbReference>
<keyword evidence="12" id="KW-1185">Reference proteome</keyword>
<evidence type="ECO:0000259" key="9">
    <source>
        <dbReference type="PROSITE" id="PS50893"/>
    </source>
</evidence>
<dbReference type="GO" id="GO:0005886">
    <property type="term" value="C:plasma membrane"/>
    <property type="evidence" value="ECO:0007669"/>
    <property type="project" value="UniProtKB-SubCell"/>
</dbReference>
<dbReference type="GO" id="GO:0016887">
    <property type="term" value="F:ATP hydrolysis activity"/>
    <property type="evidence" value="ECO:0007669"/>
    <property type="project" value="InterPro"/>
</dbReference>
<dbReference type="EMBL" id="CP009211">
    <property type="protein sequence ID" value="AIJ32655.1"/>
    <property type="molecule type" value="Genomic_DNA"/>
</dbReference>
<dbReference type="InterPro" id="IPR003593">
    <property type="entry name" value="AAA+_ATPase"/>
</dbReference>
<feature type="domain" description="ABC transporter" evidence="9">
    <location>
        <begin position="5"/>
        <end position="230"/>
    </location>
</feature>
<dbReference type="eggNOG" id="COG1131">
    <property type="taxonomic scope" value="Bacteria"/>
</dbReference>
<evidence type="ECO:0000256" key="3">
    <source>
        <dbReference type="ARBA" id="ARBA00022475"/>
    </source>
</evidence>
<keyword evidence="11" id="KW-0378">Hydrolase</keyword>
<evidence type="ECO:0000256" key="8">
    <source>
        <dbReference type="ARBA" id="ARBA00023251"/>
    </source>
</evidence>
<evidence type="ECO:0000313" key="13">
    <source>
        <dbReference type="Proteomes" id="UP000215374"/>
    </source>
</evidence>
<dbReference type="OrthoDB" id="9804819at2"/>
<evidence type="ECO:0000256" key="4">
    <source>
        <dbReference type="ARBA" id="ARBA00022741"/>
    </source>
</evidence>
<protein>
    <submittedName>
        <fullName evidence="11">ABC-type multidrug transport system, ATPase component</fullName>
        <ecNumber evidence="11">3.6.3.-</ecNumber>
    </submittedName>
    <submittedName>
        <fullName evidence="10">Multidrug ABC transporter ATPase</fullName>
    </submittedName>
</protein>
<evidence type="ECO:0000256" key="7">
    <source>
        <dbReference type="ARBA" id="ARBA00023136"/>
    </source>
</evidence>
<keyword evidence="3" id="KW-1003">Cell membrane</keyword>
<accession>A0A076NLC7</accession>
<evidence type="ECO:0000256" key="1">
    <source>
        <dbReference type="ARBA" id="ARBA00004202"/>
    </source>
</evidence>
<dbReference type="HOGENOM" id="CLU_000604_1_2_11"/>
<dbReference type="GO" id="GO:0055085">
    <property type="term" value="P:transmembrane transport"/>
    <property type="evidence" value="ECO:0007669"/>
    <property type="project" value="UniProtKB-ARBA"/>
</dbReference>
<evidence type="ECO:0000256" key="6">
    <source>
        <dbReference type="ARBA" id="ARBA00022967"/>
    </source>
</evidence>
<keyword evidence="2" id="KW-0813">Transport</keyword>
<comment type="subcellular location">
    <subcellularLocation>
        <location evidence="1">Cell membrane</location>
        <topology evidence="1">Peripheral membrane protein</topology>
    </subcellularLocation>
</comment>
<dbReference type="PANTHER" id="PTHR42711">
    <property type="entry name" value="ABC TRANSPORTER ATP-BINDING PROTEIN"/>
    <property type="match status" value="1"/>
</dbReference>
<evidence type="ECO:0000256" key="5">
    <source>
        <dbReference type="ARBA" id="ARBA00022840"/>
    </source>
</evidence>
<dbReference type="SMART" id="SM00382">
    <property type="entry name" value="AAA"/>
    <property type="match status" value="1"/>
</dbReference>
<dbReference type="InterPro" id="IPR050763">
    <property type="entry name" value="ABC_transporter_ATP-binding"/>
</dbReference>
<dbReference type="InterPro" id="IPR027417">
    <property type="entry name" value="P-loop_NTPase"/>
</dbReference>
<gene>
    <name evidence="11" type="primary">drrA_1</name>
    <name evidence="10" type="ORF">CIMIT_00840</name>
    <name evidence="11" type="ORF">SAMEA4535761_00234</name>
</gene>
<keyword evidence="7" id="KW-0472">Membrane</keyword>
<organism evidence="10 12">
    <name type="scientific">Corynebacterium imitans</name>
    <dbReference type="NCBI Taxonomy" id="156978"/>
    <lineage>
        <taxon>Bacteria</taxon>
        <taxon>Bacillati</taxon>
        <taxon>Actinomycetota</taxon>
        <taxon>Actinomycetes</taxon>
        <taxon>Mycobacteriales</taxon>
        <taxon>Corynebacteriaceae</taxon>
        <taxon>Corynebacterium</taxon>
    </lineage>
</organism>
<dbReference type="GO" id="GO:0046677">
    <property type="term" value="P:response to antibiotic"/>
    <property type="evidence" value="ECO:0007669"/>
    <property type="project" value="UniProtKB-KW"/>
</dbReference>
<dbReference type="PANTHER" id="PTHR42711:SF17">
    <property type="entry name" value="ABC TRANSPORTER ATP-BINDING PROTEIN"/>
    <property type="match status" value="1"/>
</dbReference>
<dbReference type="Gene3D" id="3.40.50.300">
    <property type="entry name" value="P-loop containing nucleotide triphosphate hydrolases"/>
    <property type="match status" value="1"/>
</dbReference>
<reference evidence="11 13" key="2">
    <citation type="submission" date="2017-06" db="EMBL/GenBank/DDBJ databases">
        <authorList>
            <consortium name="Pathogen Informatics"/>
        </authorList>
    </citation>
    <scope>NUCLEOTIDE SEQUENCE [LARGE SCALE GENOMIC DNA]</scope>
    <source>
        <strain evidence="11 13">NCTC13015</strain>
    </source>
</reference>
<dbReference type="PROSITE" id="PS00211">
    <property type="entry name" value="ABC_TRANSPORTER_1"/>
    <property type="match status" value="1"/>
</dbReference>
<dbReference type="GO" id="GO:0005524">
    <property type="term" value="F:ATP binding"/>
    <property type="evidence" value="ECO:0007669"/>
    <property type="project" value="UniProtKB-KW"/>
</dbReference>
<proteinExistence type="predicted"/>
<reference evidence="10 12" key="1">
    <citation type="submission" date="2014-08" db="EMBL/GenBank/DDBJ databases">
        <title>Complete genome sequence of Corynebacterium imitans DSM 44264, isolated from a five-month-old boy with suspected pharyngeal diphtheria.</title>
        <authorList>
            <person name="Mollmann S."/>
            <person name="Albersmeier A."/>
            <person name="Ruckert C."/>
            <person name="Tauch A."/>
        </authorList>
    </citation>
    <scope>NUCLEOTIDE SEQUENCE [LARGE SCALE GENOMIC DNA]</scope>
    <source>
        <strain evidence="10 12">DSM 44264</strain>
    </source>
</reference>
<keyword evidence="4" id="KW-0547">Nucleotide-binding</keyword>
<dbReference type="Pfam" id="PF00005">
    <property type="entry name" value="ABC_tran"/>
    <property type="match status" value="1"/>
</dbReference>
<keyword evidence="5" id="KW-0067">ATP-binding</keyword>
<dbReference type="Proteomes" id="UP000028780">
    <property type="component" value="Chromosome"/>
</dbReference>
<evidence type="ECO:0000256" key="2">
    <source>
        <dbReference type="ARBA" id="ARBA00022448"/>
    </source>
</evidence>
<dbReference type="InterPro" id="IPR017871">
    <property type="entry name" value="ABC_transporter-like_CS"/>
</dbReference>
<dbReference type="STRING" id="156978.CIMIT_00840"/>
<dbReference type="SUPFAM" id="SSF52540">
    <property type="entry name" value="P-loop containing nucleoside triphosphate hydrolases"/>
    <property type="match status" value="1"/>
</dbReference>
<dbReference type="FunFam" id="3.40.50.300:FF:000589">
    <property type="entry name" value="ABC transporter, ATP-binding subunit"/>
    <property type="match status" value="1"/>
</dbReference>
<evidence type="ECO:0000313" key="10">
    <source>
        <dbReference type="EMBL" id="AIJ32655.1"/>
    </source>
</evidence>
<dbReference type="KEGG" id="cii:CIMIT_00840"/>
<dbReference type="EC" id="3.6.3.-" evidence="11"/>
<dbReference type="CDD" id="cd03230">
    <property type="entry name" value="ABC_DR_subfamily_A"/>
    <property type="match status" value="1"/>
</dbReference>
<dbReference type="RefSeq" id="WP_038587823.1">
    <property type="nucleotide sequence ID" value="NZ_CP009211.1"/>
</dbReference>
<keyword evidence="6" id="KW-1278">Translocase</keyword>
<keyword evidence="8" id="KW-0046">Antibiotic resistance</keyword>
<dbReference type="PROSITE" id="PS50893">
    <property type="entry name" value="ABC_TRANSPORTER_2"/>
    <property type="match status" value="1"/>
</dbReference>
<dbReference type="InterPro" id="IPR003439">
    <property type="entry name" value="ABC_transporter-like_ATP-bd"/>
</dbReference>
<dbReference type="Proteomes" id="UP000215374">
    <property type="component" value="Chromosome 1"/>
</dbReference>
<dbReference type="AlphaFoldDB" id="A0A076NLC7"/>
<sequence length="313" mass="33878">MENAIEVRNLQRRYGEFTAVDGISLHVARGETYGLLGTNGAGKTSTLEILEGLALPTSGEARVLGMDPVADRARLRPHTGIMLQSGGLPRALSVDETLKMWASTCTSPQPIDDVLADVQLTHKRDVKVGALSGGEQRRLDLACALLGSPDVVFLDEPTTGLDPESRRRVWALLRELKSRGVTIVLTTHYLEEAEFLCDRIAIMHGGRIEVEGTTAELTNTVASTIDFLLPRGQVSELPTLPGSLVHKEDTSEGVQVSVHTSQLQDDAFAILQWAREQGVELSQFAAQPASLERVFHGIAEAKNTHTTGKDEAA</sequence>
<name>A0A076NLC7_9CORY</name>
<evidence type="ECO:0000313" key="11">
    <source>
        <dbReference type="EMBL" id="SNV55019.1"/>
    </source>
</evidence>
<evidence type="ECO:0000313" key="12">
    <source>
        <dbReference type="Proteomes" id="UP000028780"/>
    </source>
</evidence>